<feature type="region of interest" description="Disordered" evidence="1">
    <location>
        <begin position="1"/>
        <end position="22"/>
    </location>
</feature>
<reference evidence="3" key="1">
    <citation type="journal article" date="2019" name="Int. J. Syst. Evol. Microbiol.">
        <title>The Global Catalogue of Microorganisms (GCM) 10K type strain sequencing project: providing services to taxonomists for standard genome sequencing and annotation.</title>
        <authorList>
            <consortium name="The Broad Institute Genomics Platform"/>
            <consortium name="The Broad Institute Genome Sequencing Center for Infectious Disease"/>
            <person name="Wu L."/>
            <person name="Ma J."/>
        </authorList>
    </citation>
    <scope>NUCLEOTIDE SEQUENCE [LARGE SCALE GENOMIC DNA]</scope>
    <source>
        <strain evidence="3">JCM 3296</strain>
    </source>
</reference>
<organism evidence="2 3">
    <name type="scientific">Lentzea flava</name>
    <dbReference type="NCBI Taxonomy" id="103732"/>
    <lineage>
        <taxon>Bacteria</taxon>
        <taxon>Bacillati</taxon>
        <taxon>Actinomycetota</taxon>
        <taxon>Actinomycetes</taxon>
        <taxon>Pseudonocardiales</taxon>
        <taxon>Pseudonocardiaceae</taxon>
        <taxon>Lentzea</taxon>
    </lineage>
</organism>
<gene>
    <name evidence="2" type="ORF">GCM10010178_75660</name>
</gene>
<evidence type="ECO:0000256" key="1">
    <source>
        <dbReference type="SAM" id="MobiDB-lite"/>
    </source>
</evidence>
<protein>
    <recommendedName>
        <fullName evidence="4">Transposase</fullName>
    </recommendedName>
</protein>
<dbReference type="EMBL" id="BMRE01000052">
    <property type="protein sequence ID" value="GGU72989.1"/>
    <property type="molecule type" value="Genomic_DNA"/>
</dbReference>
<evidence type="ECO:0008006" key="4">
    <source>
        <dbReference type="Google" id="ProtNLM"/>
    </source>
</evidence>
<proteinExistence type="predicted"/>
<sequence>MPRKPAGNVRRDVPPLPRRDDAVHDLQGVSPRTRQAIRKLELARLYRGAVQAYVRTWRIEACGPPCHELSDGECREPWARHDDSHWEREQLEEVLHQLPEHAARELRRRVARIDNHHLSGCPGWRDCRWDRVGRTPPTWWHKPN</sequence>
<evidence type="ECO:0000313" key="3">
    <source>
        <dbReference type="Proteomes" id="UP000649573"/>
    </source>
</evidence>
<dbReference type="Proteomes" id="UP000649573">
    <property type="component" value="Unassembled WGS sequence"/>
</dbReference>
<comment type="caution">
    <text evidence="2">The sequence shown here is derived from an EMBL/GenBank/DDBJ whole genome shotgun (WGS) entry which is preliminary data.</text>
</comment>
<dbReference type="RefSeq" id="WP_189258587.1">
    <property type="nucleotide sequence ID" value="NZ_BMRE01000052.1"/>
</dbReference>
<accession>A0ABQ2VAS2</accession>
<feature type="compositionally biased region" description="Basic and acidic residues" evidence="1">
    <location>
        <begin position="9"/>
        <end position="22"/>
    </location>
</feature>
<name>A0ABQ2VAS2_9PSEU</name>
<keyword evidence="3" id="KW-1185">Reference proteome</keyword>
<evidence type="ECO:0000313" key="2">
    <source>
        <dbReference type="EMBL" id="GGU72989.1"/>
    </source>
</evidence>